<gene>
    <name evidence="2" type="ORF">M2350_000242</name>
</gene>
<dbReference type="EMBL" id="JANUCP010000001">
    <property type="protein sequence ID" value="MCS3917845.1"/>
    <property type="molecule type" value="Genomic_DNA"/>
</dbReference>
<proteinExistence type="predicted"/>
<sequence length="210" mass="24050">MERQEHPTEMGWGKAKVTAAAKTKARVTTNLNGANGRGEEIVAQKRDLKSVLKLVKPKQVKFWHDEEGRFCASIEGEGVFVNVKPIRNFPIQAKDRLISLLDENDNEIAILTTVHGLDPQSREALESELAKRYFVPVIQAIHHIEGRFGITRWFVTTDKGERVFDVRERSDVRYYPGRRVVIRDADGNLYEIPDYAQLDPYSRMLLEEAT</sequence>
<keyword evidence="3" id="KW-1185">Reference proteome</keyword>
<dbReference type="Proteomes" id="UP001204798">
    <property type="component" value="Unassembled WGS sequence"/>
</dbReference>
<reference evidence="2 3" key="1">
    <citation type="submission" date="2022-08" db="EMBL/GenBank/DDBJ databases">
        <title>Bacterial and archaeal communities from various locations to study Microbial Dark Matter (Phase II).</title>
        <authorList>
            <person name="Stepanauskas R."/>
        </authorList>
    </citation>
    <scope>NUCLEOTIDE SEQUENCE [LARGE SCALE GENOMIC DNA]</scope>
    <source>
        <strain evidence="2 3">PD1</strain>
    </source>
</reference>
<name>A0ABT2ELN0_9BACT</name>
<dbReference type="InterPro" id="IPR015005">
    <property type="entry name" value="DUF1854"/>
</dbReference>
<comment type="caution">
    <text evidence="2">The sequence shown here is derived from an EMBL/GenBank/DDBJ whole genome shotgun (WGS) entry which is preliminary data.</text>
</comment>
<dbReference type="Pfam" id="PF08909">
    <property type="entry name" value="DUF1854"/>
    <property type="match status" value="1"/>
</dbReference>
<evidence type="ECO:0000313" key="2">
    <source>
        <dbReference type="EMBL" id="MCS3917845.1"/>
    </source>
</evidence>
<organism evidence="2 3">
    <name type="scientific">Candidatus Fervidibacter sacchari</name>
    <dbReference type="NCBI Taxonomy" id="1448929"/>
    <lineage>
        <taxon>Bacteria</taxon>
        <taxon>Candidatus Fervidibacterota</taxon>
        <taxon>Candidatus Fervidibacter</taxon>
    </lineage>
</organism>
<feature type="domain" description="DUF1854" evidence="1">
    <location>
        <begin position="82"/>
        <end position="208"/>
    </location>
</feature>
<protein>
    <submittedName>
        <fullName evidence="2">Catechol 2,3-dioxygenase-like lactoylglutathione lyase family enzyme</fullName>
    </submittedName>
</protein>
<evidence type="ECO:0000313" key="3">
    <source>
        <dbReference type="Proteomes" id="UP001204798"/>
    </source>
</evidence>
<evidence type="ECO:0000259" key="1">
    <source>
        <dbReference type="Pfam" id="PF08909"/>
    </source>
</evidence>
<accession>A0ABT2ELN0</accession>